<sequence>MGSTMEDPVITLNGLTKRYGDLVAVDRLSLTIRRGEIFGLLGPNGAGKSTTILMMLGMTEPSEGSAVVCGVDPTRQPILVKKKVGYLADDVGFYDDMNAVENLMFTARLNGIPDEEGRKEADRLLEQVGLTEAKFKKVGTYSRGMRQRLGLADVLIKRPEVIILDEPTLGLDPEGIKELMQLIRRLSRQEKITVLLSSHQLHQVQEVCDRVGLFVRGKLLAQGDVESLANQLFPDEKVEIRFRLSQSPDTLIEEIRGLEHAISLQHDAGSDEWIMRAHADISPQIAELVVNHKVQLLSLKQKTFGLDEIYLRYFEGSEAS</sequence>
<dbReference type="PROSITE" id="PS50893">
    <property type="entry name" value="ABC_TRANSPORTER_2"/>
    <property type="match status" value="1"/>
</dbReference>
<dbReference type="EMBL" id="BMAQ01000009">
    <property type="protein sequence ID" value="GFR38009.1"/>
    <property type="molecule type" value="Genomic_DNA"/>
</dbReference>
<dbReference type="GO" id="GO:0016887">
    <property type="term" value="F:ATP hydrolysis activity"/>
    <property type="evidence" value="ECO:0007669"/>
    <property type="project" value="InterPro"/>
</dbReference>
<evidence type="ECO:0000313" key="6">
    <source>
        <dbReference type="EMBL" id="GFR38009.1"/>
    </source>
</evidence>
<evidence type="ECO:0000256" key="3">
    <source>
        <dbReference type="ARBA" id="ARBA00022741"/>
    </source>
</evidence>
<evidence type="ECO:0000256" key="4">
    <source>
        <dbReference type="ARBA" id="ARBA00022840"/>
    </source>
</evidence>
<dbReference type="Proteomes" id="UP000654993">
    <property type="component" value="Unassembled WGS sequence"/>
</dbReference>
<protein>
    <submittedName>
        <fullName evidence="6">ABC transporter ATP-binding protein</fullName>
    </submittedName>
</protein>
<organism evidence="6 7">
    <name type="scientific">Insulibacter thermoxylanivorax</name>
    <dbReference type="NCBI Taxonomy" id="2749268"/>
    <lineage>
        <taxon>Bacteria</taxon>
        <taxon>Bacillati</taxon>
        <taxon>Bacillota</taxon>
        <taxon>Bacilli</taxon>
        <taxon>Bacillales</taxon>
        <taxon>Paenibacillaceae</taxon>
        <taxon>Insulibacter</taxon>
    </lineage>
</organism>
<comment type="similarity">
    <text evidence="1">Belongs to the ABC transporter superfamily.</text>
</comment>
<dbReference type="InterPro" id="IPR003439">
    <property type="entry name" value="ABC_transporter-like_ATP-bd"/>
</dbReference>
<name>A0A916QEA1_9BACL</name>
<accession>A0A916QEA1</accession>
<dbReference type="RefSeq" id="WP_371871183.1">
    <property type="nucleotide sequence ID" value="NZ_BMAQ01000009.1"/>
</dbReference>
<proteinExistence type="inferred from homology"/>
<dbReference type="InterPro" id="IPR027417">
    <property type="entry name" value="P-loop_NTPase"/>
</dbReference>
<dbReference type="SMART" id="SM00382">
    <property type="entry name" value="AAA"/>
    <property type="match status" value="1"/>
</dbReference>
<dbReference type="InterPro" id="IPR003593">
    <property type="entry name" value="AAA+_ATPase"/>
</dbReference>
<keyword evidence="7" id="KW-1185">Reference proteome</keyword>
<dbReference type="PANTHER" id="PTHR43335:SF4">
    <property type="entry name" value="ABC TRANSPORTER, ATP-BINDING PROTEIN"/>
    <property type="match status" value="1"/>
</dbReference>
<dbReference type="SUPFAM" id="SSF52540">
    <property type="entry name" value="P-loop containing nucleoside triphosphate hydrolases"/>
    <property type="match status" value="1"/>
</dbReference>
<dbReference type="Pfam" id="PF00005">
    <property type="entry name" value="ABC_tran"/>
    <property type="match status" value="1"/>
</dbReference>
<evidence type="ECO:0000256" key="1">
    <source>
        <dbReference type="ARBA" id="ARBA00005417"/>
    </source>
</evidence>
<feature type="domain" description="ABC transporter" evidence="5">
    <location>
        <begin position="10"/>
        <end position="241"/>
    </location>
</feature>
<dbReference type="AlphaFoldDB" id="A0A916QEA1"/>
<dbReference type="GO" id="GO:0005524">
    <property type="term" value="F:ATP binding"/>
    <property type="evidence" value="ECO:0007669"/>
    <property type="project" value="UniProtKB-KW"/>
</dbReference>
<dbReference type="Gene3D" id="3.40.50.300">
    <property type="entry name" value="P-loop containing nucleotide triphosphate hydrolases"/>
    <property type="match status" value="1"/>
</dbReference>
<evidence type="ECO:0000313" key="7">
    <source>
        <dbReference type="Proteomes" id="UP000654993"/>
    </source>
</evidence>
<comment type="caution">
    <text evidence="6">The sequence shown here is derived from an EMBL/GenBank/DDBJ whole genome shotgun (WGS) entry which is preliminary data.</text>
</comment>
<gene>
    <name evidence="6" type="ORF">PRECH8_13050</name>
</gene>
<keyword evidence="4 6" id="KW-0067">ATP-binding</keyword>
<evidence type="ECO:0000259" key="5">
    <source>
        <dbReference type="PROSITE" id="PS50893"/>
    </source>
</evidence>
<reference evidence="6" key="2">
    <citation type="journal article" date="2021" name="Data Brief">
        <title>Draft genome sequence data of the facultative, thermophilic, xylanolytic bacterium Paenibacillus sp. strain DA-C8.</title>
        <authorList>
            <person name="Chhe C."/>
            <person name="Uke A."/>
            <person name="Baramee S."/>
            <person name="Ungkulpasvich U."/>
            <person name="Tachaapaikoon C."/>
            <person name="Pason P."/>
            <person name="Waeonukul R."/>
            <person name="Ratanakhanokchai K."/>
            <person name="Kosugi A."/>
        </authorList>
    </citation>
    <scope>NUCLEOTIDE SEQUENCE</scope>
    <source>
        <strain evidence="6">DA-C8</strain>
    </source>
</reference>
<reference evidence="6" key="1">
    <citation type="submission" date="2020-08" db="EMBL/GenBank/DDBJ databases">
        <authorList>
            <person name="Uke A."/>
            <person name="Chhe C."/>
            <person name="Baramee S."/>
            <person name="Kosugi A."/>
        </authorList>
    </citation>
    <scope>NUCLEOTIDE SEQUENCE</scope>
    <source>
        <strain evidence="6">DA-C8</strain>
    </source>
</reference>
<dbReference type="PANTHER" id="PTHR43335">
    <property type="entry name" value="ABC TRANSPORTER, ATP-BINDING PROTEIN"/>
    <property type="match status" value="1"/>
</dbReference>
<keyword evidence="2" id="KW-0813">Transport</keyword>
<keyword evidence="3" id="KW-0547">Nucleotide-binding</keyword>
<evidence type="ECO:0000256" key="2">
    <source>
        <dbReference type="ARBA" id="ARBA00022448"/>
    </source>
</evidence>